<evidence type="ECO:0000256" key="1">
    <source>
        <dbReference type="ARBA" id="ARBA00009054"/>
    </source>
</evidence>
<dbReference type="RefSeq" id="WP_420070271.1">
    <property type="nucleotide sequence ID" value="NZ_JBCHKQ010000005.1"/>
</dbReference>
<keyword evidence="2 3" id="KW-0143">Chaperone</keyword>
<accession>A0ABU9UDS1</accession>
<feature type="compositionally biased region" description="Basic and acidic residues" evidence="6">
    <location>
        <begin position="20"/>
        <end position="41"/>
    </location>
</feature>
<dbReference type="Proteomes" id="UP001466331">
    <property type="component" value="Unassembled WGS sequence"/>
</dbReference>
<evidence type="ECO:0000256" key="6">
    <source>
        <dbReference type="SAM" id="MobiDB-lite"/>
    </source>
</evidence>
<reference evidence="7 8" key="1">
    <citation type="submission" date="2024-03" db="EMBL/GenBank/DDBJ databases">
        <title>Ignisphaera cupida sp. nov., a hyperthermophilic hydrolytic archaeon from a hot spring of Kamchatka, and proposal of Ignisphaeraceae fam. nov.</title>
        <authorList>
            <person name="Podosokorskaya O.A."/>
            <person name="Elcheninov A.G."/>
            <person name="Maltseva A.I."/>
            <person name="Zayulina K.S."/>
            <person name="Novikov A."/>
            <person name="Merkel A.Y."/>
        </authorList>
    </citation>
    <scope>NUCLEOTIDE SEQUENCE [LARGE SCALE GENOMIC DNA]</scope>
    <source>
        <strain evidence="7 8">38H-sp</strain>
    </source>
</reference>
<dbReference type="PANTHER" id="PTHR21237:SF23">
    <property type="entry name" value="GRPE PROTEIN HOMOLOG, MITOCHONDRIAL"/>
    <property type="match status" value="1"/>
</dbReference>
<comment type="function">
    <text evidence="3 4">Participates actively in the response to hyperosmotic and heat shock by preventing the aggregation of stress-denatured proteins, in association with DnaK and GrpE. It is the nucleotide exchange factor for DnaK and may function as a thermosensor. Unfolded proteins bind initially to DnaJ; upon interaction with the DnaJ-bound protein, DnaK hydrolyzes its bound ATP, resulting in the formation of a stable complex. GrpE releases ADP from DnaK; ATP binding to DnaK triggers the release of the substrate protein, thus completing the reaction cycle. Several rounds of ATP-dependent interactions between DnaJ, DnaK and GrpE are required for fully efficient folding.</text>
</comment>
<comment type="caution">
    <text evidence="7">The sequence shown here is derived from an EMBL/GenBank/DDBJ whole genome shotgun (WGS) entry which is preliminary data.</text>
</comment>
<keyword evidence="3 4" id="KW-0346">Stress response</keyword>
<name>A0ABU9UDS1_9SPIR</name>
<dbReference type="InterPro" id="IPR000740">
    <property type="entry name" value="GrpE"/>
</dbReference>
<protein>
    <recommendedName>
        <fullName evidence="3 4">Protein GrpE</fullName>
    </recommendedName>
    <alternativeName>
        <fullName evidence="3">HSP-70 cofactor</fullName>
    </alternativeName>
</protein>
<evidence type="ECO:0000256" key="2">
    <source>
        <dbReference type="ARBA" id="ARBA00023186"/>
    </source>
</evidence>
<dbReference type="HAMAP" id="MF_01151">
    <property type="entry name" value="GrpE"/>
    <property type="match status" value="1"/>
</dbReference>
<comment type="subcellular location">
    <subcellularLocation>
        <location evidence="3">Cytoplasm</location>
    </subcellularLocation>
</comment>
<gene>
    <name evidence="3 7" type="primary">grpE</name>
    <name evidence="7" type="ORF">WKV44_09745</name>
</gene>
<dbReference type="PROSITE" id="PS01071">
    <property type="entry name" value="GRPE"/>
    <property type="match status" value="1"/>
</dbReference>
<comment type="similarity">
    <text evidence="1 3 5">Belongs to the GrpE family.</text>
</comment>
<dbReference type="NCBIfam" id="NF010738">
    <property type="entry name" value="PRK14140.1"/>
    <property type="match status" value="1"/>
</dbReference>
<comment type="subunit">
    <text evidence="3">Homodimer.</text>
</comment>
<dbReference type="Gene3D" id="2.30.22.10">
    <property type="entry name" value="Head domain of nucleotide exchange factor GrpE"/>
    <property type="match status" value="1"/>
</dbReference>
<dbReference type="EMBL" id="JBCHKQ010000005">
    <property type="protein sequence ID" value="MEM5948821.1"/>
    <property type="molecule type" value="Genomic_DNA"/>
</dbReference>
<evidence type="ECO:0000256" key="4">
    <source>
        <dbReference type="RuleBase" id="RU000639"/>
    </source>
</evidence>
<evidence type="ECO:0000313" key="7">
    <source>
        <dbReference type="EMBL" id="MEM5948821.1"/>
    </source>
</evidence>
<dbReference type="Gene3D" id="3.90.20.20">
    <property type="match status" value="1"/>
</dbReference>
<evidence type="ECO:0000256" key="3">
    <source>
        <dbReference type="HAMAP-Rule" id="MF_01151"/>
    </source>
</evidence>
<dbReference type="PANTHER" id="PTHR21237">
    <property type="entry name" value="GRPE PROTEIN"/>
    <property type="match status" value="1"/>
</dbReference>
<dbReference type="CDD" id="cd00446">
    <property type="entry name" value="GrpE"/>
    <property type="match status" value="1"/>
</dbReference>
<evidence type="ECO:0000256" key="5">
    <source>
        <dbReference type="RuleBase" id="RU004478"/>
    </source>
</evidence>
<evidence type="ECO:0000313" key="8">
    <source>
        <dbReference type="Proteomes" id="UP001466331"/>
    </source>
</evidence>
<feature type="compositionally biased region" description="Basic and acidic residues" evidence="6">
    <location>
        <begin position="209"/>
        <end position="233"/>
    </location>
</feature>
<keyword evidence="3" id="KW-0963">Cytoplasm</keyword>
<dbReference type="Pfam" id="PF01025">
    <property type="entry name" value="GrpE"/>
    <property type="match status" value="1"/>
</dbReference>
<dbReference type="SUPFAM" id="SSF58014">
    <property type="entry name" value="Coiled-coil domain of nucleotide exchange factor GrpE"/>
    <property type="match status" value="1"/>
</dbReference>
<feature type="region of interest" description="Disordered" evidence="6">
    <location>
        <begin position="1"/>
        <end position="41"/>
    </location>
</feature>
<sequence length="233" mass="26913">MEEVGMVEEKNLNSSQEEQQESKSENNTNEFEKDSNESDKTIEKLQEQLKTLEEENSVLKQQNSELKDSYLRSRADFDNYKKRIQREFEEKEKFLVQKVIEDILPALDDLERAVDAAKDADDVTALHEGVTMISSQILSVLEKKWGLVKFSALNEPFDPNKHEAFMIEQGDYKQPVVIEEFQKGYSLHERIIRPARVKVGMPAPSGQNNKDDMSDSRAEEHTQEKQSDEKGEN</sequence>
<dbReference type="InterPro" id="IPR009012">
    <property type="entry name" value="GrpE_head"/>
</dbReference>
<proteinExistence type="inferred from homology"/>
<feature type="region of interest" description="Disordered" evidence="6">
    <location>
        <begin position="196"/>
        <end position="233"/>
    </location>
</feature>
<keyword evidence="8" id="KW-1185">Reference proteome</keyword>
<dbReference type="InterPro" id="IPR013805">
    <property type="entry name" value="GrpE_CC"/>
</dbReference>
<organism evidence="7 8">
    <name type="scientific">Rarispira pelagica</name>
    <dbReference type="NCBI Taxonomy" id="3141764"/>
    <lineage>
        <taxon>Bacteria</taxon>
        <taxon>Pseudomonadati</taxon>
        <taxon>Spirochaetota</taxon>
        <taxon>Spirochaetia</taxon>
        <taxon>Winmispirales</taxon>
        <taxon>Winmispiraceae</taxon>
        <taxon>Rarispira</taxon>
    </lineage>
</organism>
<dbReference type="PRINTS" id="PR00773">
    <property type="entry name" value="GRPEPROTEIN"/>
</dbReference>
<dbReference type="SUPFAM" id="SSF51064">
    <property type="entry name" value="Head domain of nucleotide exchange factor GrpE"/>
    <property type="match status" value="1"/>
</dbReference>